<evidence type="ECO:0000313" key="6">
    <source>
        <dbReference type="EMBL" id="WOF23893.1"/>
    </source>
</evidence>
<feature type="domain" description="HTH luxR-type" evidence="5">
    <location>
        <begin position="222"/>
        <end position="287"/>
    </location>
</feature>
<evidence type="ECO:0000259" key="5">
    <source>
        <dbReference type="PROSITE" id="PS50043"/>
    </source>
</evidence>
<proteinExistence type="predicted"/>
<evidence type="ECO:0000313" key="7">
    <source>
        <dbReference type="Proteomes" id="UP001305498"/>
    </source>
</evidence>
<evidence type="ECO:0000256" key="2">
    <source>
        <dbReference type="ARBA" id="ARBA00023125"/>
    </source>
</evidence>
<dbReference type="InterPro" id="IPR036388">
    <property type="entry name" value="WH-like_DNA-bd_sf"/>
</dbReference>
<dbReference type="GO" id="GO:0006355">
    <property type="term" value="P:regulation of DNA-templated transcription"/>
    <property type="evidence" value="ECO:0007669"/>
    <property type="project" value="InterPro"/>
</dbReference>
<feature type="compositionally biased region" description="Basic and acidic residues" evidence="4">
    <location>
        <begin position="149"/>
        <end position="165"/>
    </location>
</feature>
<dbReference type="Proteomes" id="UP001305498">
    <property type="component" value="Chromosome"/>
</dbReference>
<gene>
    <name evidence="6" type="ORF">N8K70_04205</name>
</gene>
<dbReference type="InterPro" id="IPR029016">
    <property type="entry name" value="GAF-like_dom_sf"/>
</dbReference>
<keyword evidence="1" id="KW-0805">Transcription regulation</keyword>
<dbReference type="InterPro" id="IPR039420">
    <property type="entry name" value="WalR-like"/>
</dbReference>
<dbReference type="PROSITE" id="PS00622">
    <property type="entry name" value="HTH_LUXR_1"/>
    <property type="match status" value="1"/>
</dbReference>
<dbReference type="EMBL" id="CP118157">
    <property type="protein sequence ID" value="WOF23893.1"/>
    <property type="molecule type" value="Genomic_DNA"/>
</dbReference>
<keyword evidence="3" id="KW-0804">Transcription</keyword>
<protein>
    <submittedName>
        <fullName evidence="6">LuxR C-terminal-related transcriptional regulator</fullName>
    </submittedName>
</protein>
<dbReference type="InterPro" id="IPR000792">
    <property type="entry name" value="Tscrpt_reg_LuxR_C"/>
</dbReference>
<feature type="region of interest" description="Disordered" evidence="4">
    <location>
        <begin position="149"/>
        <end position="175"/>
    </location>
</feature>
<dbReference type="PRINTS" id="PR00038">
    <property type="entry name" value="HTHLUXR"/>
</dbReference>
<dbReference type="SUPFAM" id="SSF55781">
    <property type="entry name" value="GAF domain-like"/>
    <property type="match status" value="1"/>
</dbReference>
<dbReference type="PANTHER" id="PTHR43214">
    <property type="entry name" value="TWO-COMPONENT RESPONSE REGULATOR"/>
    <property type="match status" value="1"/>
</dbReference>
<dbReference type="KEGG" id="mbet:N8K70_04205"/>
<dbReference type="PROSITE" id="PS50043">
    <property type="entry name" value="HTH_LUXR_2"/>
    <property type="match status" value="1"/>
</dbReference>
<dbReference type="PANTHER" id="PTHR43214:SF42">
    <property type="entry name" value="TRANSCRIPTIONAL REGULATORY PROTEIN DESR"/>
    <property type="match status" value="1"/>
</dbReference>
<dbReference type="InterPro" id="IPR016032">
    <property type="entry name" value="Sig_transdc_resp-reg_C-effctor"/>
</dbReference>
<keyword evidence="2" id="KW-0238">DNA-binding</keyword>
<dbReference type="Gene3D" id="1.10.10.10">
    <property type="entry name" value="Winged helix-like DNA-binding domain superfamily/Winged helix DNA-binding domain"/>
    <property type="match status" value="1"/>
</dbReference>
<reference evidence="6 7" key="1">
    <citation type="submission" date="2023-02" db="EMBL/GenBank/DDBJ databases">
        <title>Microbacterium betulae sp. nov., isolated from birch wood.</title>
        <authorList>
            <person name="Pasciak M."/>
            <person name="Pawlik K.J."/>
            <person name="Martynowski D."/>
            <person name="Laczmanski L."/>
            <person name="Ciekot J."/>
            <person name="Szponar B."/>
            <person name="Wojcik-Fatla A."/>
            <person name="Mackiewicz B."/>
            <person name="Farian E."/>
            <person name="Cholewa G."/>
            <person name="Cholewa A."/>
            <person name="Dutkiewicz J."/>
        </authorList>
    </citation>
    <scope>NUCLEOTIDE SEQUENCE [LARGE SCALE GENOMIC DNA]</scope>
    <source>
        <strain evidence="6 7">AB</strain>
    </source>
</reference>
<organism evidence="6 7">
    <name type="scientific">Microbacterium betulae</name>
    <dbReference type="NCBI Taxonomy" id="2981139"/>
    <lineage>
        <taxon>Bacteria</taxon>
        <taxon>Bacillati</taxon>
        <taxon>Actinomycetota</taxon>
        <taxon>Actinomycetes</taxon>
        <taxon>Micrococcales</taxon>
        <taxon>Microbacteriaceae</taxon>
        <taxon>Microbacterium</taxon>
    </lineage>
</organism>
<dbReference type="RefSeq" id="WP_317140365.1">
    <property type="nucleotide sequence ID" value="NZ_CP118157.1"/>
</dbReference>
<dbReference type="AlphaFoldDB" id="A0AA97FJ38"/>
<keyword evidence="7" id="KW-1185">Reference proteome</keyword>
<dbReference type="SUPFAM" id="SSF46894">
    <property type="entry name" value="C-terminal effector domain of the bipartite response regulators"/>
    <property type="match status" value="1"/>
</dbReference>
<dbReference type="CDD" id="cd06170">
    <property type="entry name" value="LuxR_C_like"/>
    <property type="match status" value="1"/>
</dbReference>
<evidence type="ECO:0000256" key="1">
    <source>
        <dbReference type="ARBA" id="ARBA00023015"/>
    </source>
</evidence>
<accession>A0AA97FJ38</accession>
<dbReference type="Gene3D" id="3.30.450.40">
    <property type="match status" value="1"/>
</dbReference>
<evidence type="ECO:0000256" key="3">
    <source>
        <dbReference type="ARBA" id="ARBA00023163"/>
    </source>
</evidence>
<evidence type="ECO:0000256" key="4">
    <source>
        <dbReference type="SAM" id="MobiDB-lite"/>
    </source>
</evidence>
<dbReference type="Pfam" id="PF00196">
    <property type="entry name" value="GerE"/>
    <property type="match status" value="1"/>
</dbReference>
<name>A0AA97FJ38_9MICO</name>
<sequence>MQATTQTRPGDEQRLIARAVDDLARRTRFPVAFGGLFRGGRVTMTAFHGTRTTALEGLAVKPERGLGGRAFTELRPRMANDYRTAQQITHDYDRYILGEGIGTLLAVPVVVDGAARGVLYGASWGQWGIGGVAATPAVQVAEELAAGLRARDEQDRERETIRQEDVSPALTPAHQEELRESYAELRRIAASVDDAAIRSRLEDVERRLAVLSGISHADSGGATTTDVRLSPRETDVLACAALGATNAEIAAQLGLREGTVKAYLGAAMSKLDASTRLAAVAKARRAGILP</sequence>
<dbReference type="SMART" id="SM00421">
    <property type="entry name" value="HTH_LUXR"/>
    <property type="match status" value="1"/>
</dbReference>
<dbReference type="GO" id="GO:0003677">
    <property type="term" value="F:DNA binding"/>
    <property type="evidence" value="ECO:0007669"/>
    <property type="project" value="UniProtKB-KW"/>
</dbReference>